<evidence type="ECO:0000313" key="10">
    <source>
        <dbReference type="EMBL" id="TMJ03230.1"/>
    </source>
</evidence>
<dbReference type="GO" id="GO:0003735">
    <property type="term" value="F:structural constituent of ribosome"/>
    <property type="evidence" value="ECO:0007669"/>
    <property type="project" value="UniProtKB-UniRule"/>
</dbReference>
<proteinExistence type="inferred from homology"/>
<sequence length="184" mass="19768">MSRVGRAPIPIPKGVEVTVTGRTVEVKGPKGHLARECHPDMTVQVQDGTVVVSRPTDLEHHRALHGLTRALLANMVRGVVEGYKVELEIVGVGYRAAKQGNVLALQVGYSHPVNVAPPSGIQFDLPLPTRIVVSGIDKELVGQIAARIRAIRPPDSYKGKGIRYTDEQIKLKPGKAGRTIGGKV</sequence>
<dbReference type="NCBIfam" id="TIGR03654">
    <property type="entry name" value="L6_bact"/>
    <property type="match status" value="1"/>
</dbReference>
<evidence type="ECO:0000256" key="1">
    <source>
        <dbReference type="ARBA" id="ARBA00009356"/>
    </source>
</evidence>
<keyword evidence="4 6" id="KW-0689">Ribosomal protein</keyword>
<dbReference type="InterPro" id="IPR036789">
    <property type="entry name" value="Ribosomal_uL6-like_a/b-dom_sf"/>
</dbReference>
<comment type="caution">
    <text evidence="10">The sequence shown here is derived from an EMBL/GenBank/DDBJ whole genome shotgun (WGS) entry which is preliminary data.</text>
</comment>
<evidence type="ECO:0000256" key="8">
    <source>
        <dbReference type="RuleBase" id="RU003870"/>
    </source>
</evidence>
<dbReference type="InterPro" id="IPR019906">
    <property type="entry name" value="Ribosomal_uL6_bac-type"/>
</dbReference>
<dbReference type="InterPro" id="IPR002358">
    <property type="entry name" value="Ribosomal_uL6_CS"/>
</dbReference>
<evidence type="ECO:0000256" key="4">
    <source>
        <dbReference type="ARBA" id="ARBA00022980"/>
    </source>
</evidence>
<dbReference type="PRINTS" id="PR00059">
    <property type="entry name" value="RIBOSOMALL6"/>
</dbReference>
<dbReference type="GO" id="GO:0002181">
    <property type="term" value="P:cytoplasmic translation"/>
    <property type="evidence" value="ECO:0007669"/>
    <property type="project" value="TreeGrafter"/>
</dbReference>
<reference evidence="10 11" key="1">
    <citation type="journal article" date="2019" name="Nat. Microbiol.">
        <title>Mediterranean grassland soil C-N compound turnover is dependent on rainfall and depth, and is mediated by genomically divergent microorganisms.</title>
        <authorList>
            <person name="Diamond S."/>
            <person name="Andeer P.F."/>
            <person name="Li Z."/>
            <person name="Crits-Christoph A."/>
            <person name="Burstein D."/>
            <person name="Anantharaman K."/>
            <person name="Lane K.R."/>
            <person name="Thomas B.C."/>
            <person name="Pan C."/>
            <person name="Northen T.R."/>
            <person name="Banfield J.F."/>
        </authorList>
    </citation>
    <scope>NUCLEOTIDE SEQUENCE [LARGE SCALE GENOMIC DNA]</scope>
    <source>
        <strain evidence="10">NP_4</strain>
    </source>
</reference>
<dbReference type="FunFam" id="3.90.930.12:FF:000001">
    <property type="entry name" value="50S ribosomal protein L6"/>
    <property type="match status" value="1"/>
</dbReference>
<evidence type="ECO:0000256" key="6">
    <source>
        <dbReference type="HAMAP-Rule" id="MF_01365"/>
    </source>
</evidence>
<keyword evidence="3 6" id="KW-0694">RNA-binding</keyword>
<name>A0A537L5F8_9BACT</name>
<comment type="subunit">
    <text evidence="6">Part of the 50S ribosomal subunit.</text>
</comment>
<dbReference type="HAMAP" id="MF_01365_B">
    <property type="entry name" value="Ribosomal_uL6_B"/>
    <property type="match status" value="1"/>
</dbReference>
<dbReference type="PANTHER" id="PTHR11655">
    <property type="entry name" value="60S/50S RIBOSOMAL PROTEIN L6/L9"/>
    <property type="match status" value="1"/>
</dbReference>
<feature type="domain" description="Large ribosomal subunit protein uL6 alpha-beta" evidence="9">
    <location>
        <begin position="11"/>
        <end position="82"/>
    </location>
</feature>
<evidence type="ECO:0000256" key="2">
    <source>
        <dbReference type="ARBA" id="ARBA00022730"/>
    </source>
</evidence>
<organism evidence="10 11">
    <name type="scientific">Candidatus Segetimicrobium genomatis</name>
    <dbReference type="NCBI Taxonomy" id="2569760"/>
    <lineage>
        <taxon>Bacteria</taxon>
        <taxon>Bacillati</taxon>
        <taxon>Candidatus Sysuimicrobiota</taxon>
        <taxon>Candidatus Sysuimicrobiia</taxon>
        <taxon>Candidatus Sysuimicrobiales</taxon>
        <taxon>Candidatus Segetimicrobiaceae</taxon>
        <taxon>Candidatus Segetimicrobium</taxon>
    </lineage>
</organism>
<dbReference type="PANTHER" id="PTHR11655:SF14">
    <property type="entry name" value="LARGE RIBOSOMAL SUBUNIT PROTEIN UL6M"/>
    <property type="match status" value="1"/>
</dbReference>
<dbReference type="AlphaFoldDB" id="A0A537L5F8"/>
<dbReference type="EMBL" id="VBAL01000061">
    <property type="protein sequence ID" value="TMJ03230.1"/>
    <property type="molecule type" value="Genomic_DNA"/>
</dbReference>
<keyword evidence="5 6" id="KW-0687">Ribonucleoprotein</keyword>
<evidence type="ECO:0000313" key="11">
    <source>
        <dbReference type="Proteomes" id="UP000319353"/>
    </source>
</evidence>
<evidence type="ECO:0000256" key="5">
    <source>
        <dbReference type="ARBA" id="ARBA00023274"/>
    </source>
</evidence>
<comment type="similarity">
    <text evidence="1 6 7">Belongs to the universal ribosomal protein uL6 family.</text>
</comment>
<evidence type="ECO:0000259" key="9">
    <source>
        <dbReference type="Pfam" id="PF00347"/>
    </source>
</evidence>
<dbReference type="InterPro" id="IPR020040">
    <property type="entry name" value="Ribosomal_uL6_a/b-dom"/>
</dbReference>
<dbReference type="FunFam" id="3.90.930.12:FF:000002">
    <property type="entry name" value="50S ribosomal protein L6"/>
    <property type="match status" value="1"/>
</dbReference>
<comment type="function">
    <text evidence="6 8">This protein binds to the 23S rRNA, and is important in its secondary structure. It is located near the subunit interface in the base of the L7/L12 stalk, and near the tRNA binding site of the peptidyltransferase center.</text>
</comment>
<dbReference type="GO" id="GO:0019843">
    <property type="term" value="F:rRNA binding"/>
    <property type="evidence" value="ECO:0007669"/>
    <property type="project" value="UniProtKB-UniRule"/>
</dbReference>
<dbReference type="Proteomes" id="UP000319353">
    <property type="component" value="Unassembled WGS sequence"/>
</dbReference>
<dbReference type="Gene3D" id="3.90.930.12">
    <property type="entry name" value="Ribosomal protein L6, alpha-beta domain"/>
    <property type="match status" value="2"/>
</dbReference>
<dbReference type="Pfam" id="PF00347">
    <property type="entry name" value="Ribosomal_L6"/>
    <property type="match status" value="2"/>
</dbReference>
<dbReference type="GO" id="GO:0022625">
    <property type="term" value="C:cytosolic large ribosomal subunit"/>
    <property type="evidence" value="ECO:0007669"/>
    <property type="project" value="UniProtKB-UniRule"/>
</dbReference>
<dbReference type="PIRSF" id="PIRSF002162">
    <property type="entry name" value="Ribosomal_L6"/>
    <property type="match status" value="1"/>
</dbReference>
<dbReference type="PROSITE" id="PS00525">
    <property type="entry name" value="RIBOSOMAL_L6_1"/>
    <property type="match status" value="1"/>
</dbReference>
<evidence type="ECO:0000256" key="7">
    <source>
        <dbReference type="RuleBase" id="RU003869"/>
    </source>
</evidence>
<feature type="domain" description="Large ribosomal subunit protein uL6 alpha-beta" evidence="9">
    <location>
        <begin position="90"/>
        <end position="164"/>
    </location>
</feature>
<keyword evidence="2 6" id="KW-0699">rRNA-binding</keyword>
<gene>
    <name evidence="6" type="primary">rplF</name>
    <name evidence="10" type="ORF">E6H01_05310</name>
</gene>
<dbReference type="SUPFAM" id="SSF56053">
    <property type="entry name" value="Ribosomal protein L6"/>
    <property type="match status" value="2"/>
</dbReference>
<dbReference type="InterPro" id="IPR000702">
    <property type="entry name" value="Ribosomal_uL6-like"/>
</dbReference>
<protein>
    <recommendedName>
        <fullName evidence="6">Large ribosomal subunit protein uL6</fullName>
    </recommendedName>
</protein>
<evidence type="ECO:0000256" key="3">
    <source>
        <dbReference type="ARBA" id="ARBA00022884"/>
    </source>
</evidence>
<accession>A0A537L5F8</accession>